<gene>
    <name evidence="1" type="ORF">J3Q64DRAFT_1043310</name>
</gene>
<sequence length="211" mass="23747">MKIIISATSNYKDSIVKADIAKAFAYTSITNVSINNISMSHTRIKNVSIENTCETEYTIVNISIIRESLIKTPTDDTHFDNSEVSLKNMGTAQDNKILEKHVMYKLCDDKNGTKSIHNSFSSSNKTDLLLKNIHSNSCAPHHKEHTNSEYQSTKAKKLVFANRSTRIVTSKEVWNSGNTGNSEIEVECTHLNIQEQGSHPHLHHYNTQAQE</sequence>
<dbReference type="Proteomes" id="UP001448207">
    <property type="component" value="Unassembled WGS sequence"/>
</dbReference>
<evidence type="ECO:0000313" key="1">
    <source>
        <dbReference type="EMBL" id="KAL0096995.1"/>
    </source>
</evidence>
<evidence type="ECO:0000313" key="2">
    <source>
        <dbReference type="Proteomes" id="UP001448207"/>
    </source>
</evidence>
<organism evidence="1 2">
    <name type="scientific">Phycomyces blakesleeanus</name>
    <dbReference type="NCBI Taxonomy" id="4837"/>
    <lineage>
        <taxon>Eukaryota</taxon>
        <taxon>Fungi</taxon>
        <taxon>Fungi incertae sedis</taxon>
        <taxon>Mucoromycota</taxon>
        <taxon>Mucoromycotina</taxon>
        <taxon>Mucoromycetes</taxon>
        <taxon>Mucorales</taxon>
        <taxon>Phycomycetaceae</taxon>
        <taxon>Phycomyces</taxon>
    </lineage>
</organism>
<comment type="caution">
    <text evidence="1">The sequence shown here is derived from an EMBL/GenBank/DDBJ whole genome shotgun (WGS) entry which is preliminary data.</text>
</comment>
<reference evidence="1 2" key="1">
    <citation type="submission" date="2024-04" db="EMBL/GenBank/DDBJ databases">
        <title>Symmetric and asymmetric DNA N6-adenine methylation regulates different biological responses in Mucorales.</title>
        <authorList>
            <consortium name="Lawrence Berkeley National Laboratory"/>
            <person name="Lax C."/>
            <person name="Mondo S.J."/>
            <person name="Osorio-Concepcion M."/>
            <person name="Muszewska A."/>
            <person name="Corrochano-Luque M."/>
            <person name="Gutierrez G."/>
            <person name="Riley R."/>
            <person name="Lipzen A."/>
            <person name="Guo J."/>
            <person name="Hundley H."/>
            <person name="Amirebrahimi M."/>
            <person name="Ng V."/>
            <person name="Lorenzo-Gutierrez D."/>
            <person name="Binder U."/>
            <person name="Yang J."/>
            <person name="Song Y."/>
            <person name="Canovas D."/>
            <person name="Navarro E."/>
            <person name="Freitag M."/>
            <person name="Gabaldon T."/>
            <person name="Grigoriev I.V."/>
            <person name="Corrochano L.M."/>
            <person name="Nicolas F.E."/>
            <person name="Garre V."/>
        </authorList>
    </citation>
    <scope>NUCLEOTIDE SEQUENCE [LARGE SCALE GENOMIC DNA]</scope>
    <source>
        <strain evidence="1 2">L51</strain>
    </source>
</reference>
<dbReference type="EMBL" id="JBCLYO010000001">
    <property type="protein sequence ID" value="KAL0096995.1"/>
    <property type="molecule type" value="Genomic_DNA"/>
</dbReference>
<name>A0ABR3BF22_PHYBL</name>
<protein>
    <submittedName>
        <fullName evidence="1">Uncharacterized protein</fullName>
    </submittedName>
</protein>
<keyword evidence="2" id="KW-1185">Reference proteome</keyword>
<accession>A0ABR3BF22</accession>
<proteinExistence type="predicted"/>